<dbReference type="Proteomes" id="UP000054321">
    <property type="component" value="Unassembled WGS sequence"/>
</dbReference>
<dbReference type="InterPro" id="IPR023093">
    <property type="entry name" value="ScpA-like_C"/>
</dbReference>
<keyword evidence="3" id="KW-0539">Nucleus</keyword>
<dbReference type="InParanoid" id="A0A0C3CZK2"/>
<reference evidence="7 8" key="1">
    <citation type="submission" date="2014-04" db="EMBL/GenBank/DDBJ databases">
        <authorList>
            <consortium name="DOE Joint Genome Institute"/>
            <person name="Kuo A."/>
            <person name="Martino E."/>
            <person name="Perotto S."/>
            <person name="Kohler A."/>
            <person name="Nagy L.G."/>
            <person name="Floudas D."/>
            <person name="Copeland A."/>
            <person name="Barry K.W."/>
            <person name="Cichocki N."/>
            <person name="Veneault-Fourrey C."/>
            <person name="LaButti K."/>
            <person name="Lindquist E.A."/>
            <person name="Lipzen A."/>
            <person name="Lundell T."/>
            <person name="Morin E."/>
            <person name="Murat C."/>
            <person name="Sun H."/>
            <person name="Tunlid A."/>
            <person name="Henrissat B."/>
            <person name="Grigoriev I.V."/>
            <person name="Hibbett D.S."/>
            <person name="Martin F."/>
            <person name="Nordberg H.P."/>
            <person name="Cantor M.N."/>
            <person name="Hua S.X."/>
        </authorList>
    </citation>
    <scope>NUCLEOTIDE SEQUENCE [LARGE SCALE GENOMIC DNA]</scope>
    <source>
        <strain evidence="7 8">Zn</strain>
    </source>
</reference>
<feature type="domain" description="Rad21/Rec8-like protein N-terminal" evidence="6">
    <location>
        <begin position="3"/>
        <end position="97"/>
    </location>
</feature>
<keyword evidence="8" id="KW-1185">Reference proteome</keyword>
<dbReference type="InterPro" id="IPR006910">
    <property type="entry name" value="Rad21_Rec8_N"/>
</dbReference>
<proteinExistence type="inferred from homology"/>
<dbReference type="CDD" id="cd21789">
    <property type="entry name" value="Rad21_Rec8_M_SpRec8p-like"/>
    <property type="match status" value="1"/>
</dbReference>
<dbReference type="Gene3D" id="1.10.10.580">
    <property type="entry name" value="Structural maintenance of chromosome 1. Chain E"/>
    <property type="match status" value="1"/>
</dbReference>
<dbReference type="InterPro" id="IPR036390">
    <property type="entry name" value="WH_DNA-bd_sf"/>
</dbReference>
<organism evidence="7 8">
    <name type="scientific">Oidiodendron maius (strain Zn)</name>
    <dbReference type="NCBI Taxonomy" id="913774"/>
    <lineage>
        <taxon>Eukaryota</taxon>
        <taxon>Fungi</taxon>
        <taxon>Dikarya</taxon>
        <taxon>Ascomycota</taxon>
        <taxon>Pezizomycotina</taxon>
        <taxon>Leotiomycetes</taxon>
        <taxon>Leotiomycetes incertae sedis</taxon>
        <taxon>Myxotrichaceae</taxon>
        <taxon>Oidiodendron</taxon>
    </lineage>
</organism>
<dbReference type="OrthoDB" id="5427633at2759"/>
<dbReference type="Pfam" id="PF04825">
    <property type="entry name" value="Rad21_Rec8_N"/>
    <property type="match status" value="1"/>
</dbReference>
<evidence type="ECO:0000256" key="3">
    <source>
        <dbReference type="ARBA" id="ARBA00023242"/>
    </source>
</evidence>
<comment type="similarity">
    <text evidence="2">Belongs to the rad21 family.</text>
</comment>
<dbReference type="InterPro" id="IPR039781">
    <property type="entry name" value="Rad21/Rec8-like"/>
</dbReference>
<evidence type="ECO:0000259" key="6">
    <source>
        <dbReference type="Pfam" id="PF04825"/>
    </source>
</evidence>
<dbReference type="AlphaFoldDB" id="A0A0C3CZK2"/>
<dbReference type="HOGENOM" id="CLU_532750_0_0_1"/>
<reference evidence="8" key="2">
    <citation type="submission" date="2015-01" db="EMBL/GenBank/DDBJ databases">
        <title>Evolutionary Origins and Diversification of the Mycorrhizal Mutualists.</title>
        <authorList>
            <consortium name="DOE Joint Genome Institute"/>
            <consortium name="Mycorrhizal Genomics Consortium"/>
            <person name="Kohler A."/>
            <person name="Kuo A."/>
            <person name="Nagy L.G."/>
            <person name="Floudas D."/>
            <person name="Copeland A."/>
            <person name="Barry K.W."/>
            <person name="Cichocki N."/>
            <person name="Veneault-Fourrey C."/>
            <person name="LaButti K."/>
            <person name="Lindquist E.A."/>
            <person name="Lipzen A."/>
            <person name="Lundell T."/>
            <person name="Morin E."/>
            <person name="Murat C."/>
            <person name="Riley R."/>
            <person name="Ohm R."/>
            <person name="Sun H."/>
            <person name="Tunlid A."/>
            <person name="Henrissat B."/>
            <person name="Grigoriev I.V."/>
            <person name="Hibbett D.S."/>
            <person name="Martin F."/>
        </authorList>
    </citation>
    <scope>NUCLEOTIDE SEQUENCE [LARGE SCALE GENOMIC DNA]</scope>
    <source>
        <strain evidence="8">Zn</strain>
    </source>
</reference>
<sequence length="512" mass="55758">HLVLTSRKYGVATVWLVATLGAKSSTKKVTRKAILDVDVRKACDTIIQPEAPMALRLQSNLLYGVTRVYDQQCHYVLLDAQAVNNNIQAMLISAKANDLEPGAAFPMMSGALGGNDQPQDHLPSEDRVYEESSILVSSNAMDALLNARKTRSRKPFVADRIVGLRNADLILWQNEYKSNMVSAILLALQRKANVQAKKNAFWFICGAGLNGVGYGVGTAKLLSPLDMFSGARLFSQITGKATPSIVSKLKTTKRTIDIDSEEQVTPKRSRQGGVDNEIRHGNFEDAQGIPIMEDGSMGIEIGLDAASALPDHPSFAMMPWNISASLNSYQRAASSSHHGRGVGSAGYRLPSTSPLVGRGSTLPGPLEQFSLEEDEIMYGREESFDRGLEPSNSQAEFQIFGLATQVDAQTAADSQWVRDALAREADNFFEYVLNTISEKAGDELGEDNIHVANEMTGKFVTFDELFDPTHNSRAVAAQAFYHVLSLATKNRVGVEQDNGIELFGSIRITVIG</sequence>
<gene>
    <name evidence="7" type="ORF">OIDMADRAFT_115493</name>
</gene>
<accession>A0A0C3CZK2</accession>
<evidence type="ECO:0000313" key="8">
    <source>
        <dbReference type="Proteomes" id="UP000054321"/>
    </source>
</evidence>
<dbReference type="GO" id="GO:0005634">
    <property type="term" value="C:nucleus"/>
    <property type="evidence" value="ECO:0007669"/>
    <property type="project" value="UniProtKB-SubCell"/>
</dbReference>
<feature type="region of interest" description="Disordered" evidence="4">
    <location>
        <begin position="335"/>
        <end position="364"/>
    </location>
</feature>
<dbReference type="Pfam" id="PF04824">
    <property type="entry name" value="Rad21_Rec8"/>
    <property type="match status" value="1"/>
</dbReference>
<evidence type="ECO:0000256" key="1">
    <source>
        <dbReference type="ARBA" id="ARBA00004123"/>
    </source>
</evidence>
<protein>
    <recommendedName>
        <fullName evidence="9">Rad21/Rec8-like protein N-terminal domain-containing protein</fullName>
    </recommendedName>
</protein>
<dbReference type="GO" id="GO:0003682">
    <property type="term" value="F:chromatin binding"/>
    <property type="evidence" value="ECO:0007669"/>
    <property type="project" value="TreeGrafter"/>
</dbReference>
<evidence type="ECO:0008006" key="9">
    <source>
        <dbReference type="Google" id="ProtNLM"/>
    </source>
</evidence>
<dbReference type="InterPro" id="IPR006909">
    <property type="entry name" value="Rad21/Rec8_C_eu"/>
</dbReference>
<feature type="region of interest" description="Disordered" evidence="4">
    <location>
        <begin position="259"/>
        <end position="278"/>
    </location>
</feature>
<comment type="subcellular location">
    <subcellularLocation>
        <location evidence="1">Nucleus</location>
    </subcellularLocation>
</comment>
<evidence type="ECO:0000256" key="2">
    <source>
        <dbReference type="ARBA" id="ARBA00009870"/>
    </source>
</evidence>
<evidence type="ECO:0000259" key="5">
    <source>
        <dbReference type="Pfam" id="PF04824"/>
    </source>
</evidence>
<dbReference type="PANTHER" id="PTHR12585">
    <property type="entry name" value="SCC1 / RAD21 FAMILY MEMBER"/>
    <property type="match status" value="1"/>
</dbReference>
<dbReference type="STRING" id="913774.A0A0C3CZK2"/>
<dbReference type="PANTHER" id="PTHR12585:SF70">
    <property type="entry name" value="RAD21_REC8 N TERMINAL DOMAIN PROTEIN (AFU_ORTHOLOGUE AFUA_6G02900)"/>
    <property type="match status" value="1"/>
</dbReference>
<evidence type="ECO:0000313" key="7">
    <source>
        <dbReference type="EMBL" id="KIN04449.1"/>
    </source>
</evidence>
<dbReference type="EMBL" id="KN832872">
    <property type="protein sequence ID" value="KIN04449.1"/>
    <property type="molecule type" value="Genomic_DNA"/>
</dbReference>
<dbReference type="GO" id="GO:0030892">
    <property type="term" value="C:mitotic cohesin complex"/>
    <property type="evidence" value="ECO:0007669"/>
    <property type="project" value="TreeGrafter"/>
</dbReference>
<feature type="non-terminal residue" evidence="7">
    <location>
        <position position="1"/>
    </location>
</feature>
<dbReference type="GO" id="GO:0007064">
    <property type="term" value="P:mitotic sister chromatid cohesion"/>
    <property type="evidence" value="ECO:0007669"/>
    <property type="project" value="TreeGrafter"/>
</dbReference>
<dbReference type="SUPFAM" id="SSF46785">
    <property type="entry name" value="Winged helix' DNA-binding domain"/>
    <property type="match status" value="1"/>
</dbReference>
<feature type="domain" description="Rad21/Rec8-like protein C-terminal eukaryotic" evidence="5">
    <location>
        <begin position="469"/>
        <end position="498"/>
    </location>
</feature>
<name>A0A0C3CZK2_OIDMZ</name>
<evidence type="ECO:0000256" key="4">
    <source>
        <dbReference type="SAM" id="MobiDB-lite"/>
    </source>
</evidence>